<reference evidence="2" key="1">
    <citation type="submission" date="2021-07" db="EMBL/GenBank/DDBJ databases">
        <authorList>
            <person name="Branca A.L. A."/>
        </authorList>
    </citation>
    <scope>NUCLEOTIDE SEQUENCE</scope>
</reference>
<evidence type="ECO:0000313" key="2">
    <source>
        <dbReference type="EMBL" id="CAG7992008.1"/>
    </source>
</evidence>
<accession>A0A9W4HF98</accession>
<keyword evidence="3" id="KW-1185">Reference proteome</keyword>
<sequence>MFSTLRLILATAFLLNLAAAFPLIGRDIQWSFTLFQSPSCNGTIGDPHAGSGSTGCRADLHSVASAYTLNTVAEGCRIEFFDNTMCDQNELSDVAGQITPTDTCRMAGPRRRYGSYQVSCE</sequence>
<dbReference type="AlphaFoldDB" id="A0A9W4HF98"/>
<name>A0A9W4HF98_PENOL</name>
<dbReference type="EMBL" id="CAJVOS010000011">
    <property type="protein sequence ID" value="CAG7992008.1"/>
    <property type="molecule type" value="Genomic_DNA"/>
</dbReference>
<protein>
    <submittedName>
        <fullName evidence="2">Uncharacterized protein</fullName>
    </submittedName>
</protein>
<feature type="signal peptide" evidence="1">
    <location>
        <begin position="1"/>
        <end position="20"/>
    </location>
</feature>
<gene>
    <name evidence="2" type="ORF">POLS_LOCUS1610</name>
</gene>
<evidence type="ECO:0000313" key="3">
    <source>
        <dbReference type="Proteomes" id="UP001153618"/>
    </source>
</evidence>
<dbReference type="OrthoDB" id="4241002at2759"/>
<feature type="chain" id="PRO_5040722269" evidence="1">
    <location>
        <begin position="21"/>
        <end position="121"/>
    </location>
</feature>
<evidence type="ECO:0000256" key="1">
    <source>
        <dbReference type="SAM" id="SignalP"/>
    </source>
</evidence>
<dbReference type="Proteomes" id="UP001153618">
    <property type="component" value="Unassembled WGS sequence"/>
</dbReference>
<proteinExistence type="predicted"/>
<comment type="caution">
    <text evidence="2">The sequence shown here is derived from an EMBL/GenBank/DDBJ whole genome shotgun (WGS) entry which is preliminary data.</text>
</comment>
<organism evidence="2 3">
    <name type="scientific">Penicillium olsonii</name>
    <dbReference type="NCBI Taxonomy" id="99116"/>
    <lineage>
        <taxon>Eukaryota</taxon>
        <taxon>Fungi</taxon>
        <taxon>Dikarya</taxon>
        <taxon>Ascomycota</taxon>
        <taxon>Pezizomycotina</taxon>
        <taxon>Eurotiomycetes</taxon>
        <taxon>Eurotiomycetidae</taxon>
        <taxon>Eurotiales</taxon>
        <taxon>Aspergillaceae</taxon>
        <taxon>Penicillium</taxon>
    </lineage>
</organism>
<keyword evidence="1" id="KW-0732">Signal</keyword>